<feature type="signal peptide" evidence="1">
    <location>
        <begin position="1"/>
        <end position="24"/>
    </location>
</feature>
<reference evidence="2 3" key="1">
    <citation type="submission" date="2023-03" db="EMBL/GenBank/DDBJ databases">
        <title>Strain YYF002 represents a novel species in the genus Winogradskyella isolated from seawater.</title>
        <authorList>
            <person name="Fu Z.-Y."/>
        </authorList>
    </citation>
    <scope>NUCLEOTIDE SEQUENCE [LARGE SCALE GENOMIC DNA]</scope>
    <source>
        <strain evidence="2 3">YYF002</strain>
    </source>
</reference>
<dbReference type="Proteomes" id="UP001529085">
    <property type="component" value="Unassembled WGS sequence"/>
</dbReference>
<evidence type="ECO:0000256" key="1">
    <source>
        <dbReference type="SAM" id="SignalP"/>
    </source>
</evidence>
<comment type="caution">
    <text evidence="2">The sequence shown here is derived from an EMBL/GenBank/DDBJ whole genome shotgun (WGS) entry which is preliminary data.</text>
</comment>
<keyword evidence="3" id="KW-1185">Reference proteome</keyword>
<name>A0ABT6G4W5_9FLAO</name>
<proteinExistence type="predicted"/>
<feature type="chain" id="PRO_5045407825" description="DUF4488 domain-containing protein" evidence="1">
    <location>
        <begin position="25"/>
        <end position="141"/>
    </location>
</feature>
<dbReference type="EMBL" id="JARSBN010000008">
    <property type="protein sequence ID" value="MDG4717018.1"/>
    <property type="molecule type" value="Genomic_DNA"/>
</dbReference>
<dbReference type="RefSeq" id="WP_278006439.1">
    <property type="nucleotide sequence ID" value="NZ_JARSBN010000008.1"/>
</dbReference>
<gene>
    <name evidence="2" type="ORF">P7122_14115</name>
</gene>
<accession>A0ABT6G4W5</accession>
<evidence type="ECO:0008006" key="4">
    <source>
        <dbReference type="Google" id="ProtNLM"/>
    </source>
</evidence>
<sequence length="141" mass="15883">MKSLKNLSILIVSLVLFCSFSLKDSPSYVGKWKGEDKGDIGYLTLTKDGYALFEFEGQILGGKSFTMRGNEASMHYEVEKKENYYHIDFIIKQLKDDETLGTLEGIFKMNSESQMVLAVGFDGTPRPTNFESDAITLNKID</sequence>
<organism evidence="2 3">
    <name type="scientific">Winogradskyella marincola</name>
    <dbReference type="NCBI Taxonomy" id="3037795"/>
    <lineage>
        <taxon>Bacteria</taxon>
        <taxon>Pseudomonadati</taxon>
        <taxon>Bacteroidota</taxon>
        <taxon>Flavobacteriia</taxon>
        <taxon>Flavobacteriales</taxon>
        <taxon>Flavobacteriaceae</taxon>
        <taxon>Winogradskyella</taxon>
    </lineage>
</organism>
<keyword evidence="1" id="KW-0732">Signal</keyword>
<evidence type="ECO:0000313" key="3">
    <source>
        <dbReference type="Proteomes" id="UP001529085"/>
    </source>
</evidence>
<evidence type="ECO:0000313" key="2">
    <source>
        <dbReference type="EMBL" id="MDG4717018.1"/>
    </source>
</evidence>
<protein>
    <recommendedName>
        <fullName evidence="4">DUF4488 domain-containing protein</fullName>
    </recommendedName>
</protein>